<dbReference type="AlphaFoldDB" id="A0A6V8NBF0"/>
<sequence>MKQICAWCGKKLSETDSSGKGISYGICLPCANAVIINIPNDLRKFLDQISIPVLLVSYEGIVKTANDKALNLLGKDATQFAGHRTGEVFECAYSRLPGGCGNTYHCSGCVIRRSILETHATGTPQVRVPATLKQNSPDHPQEVRFLISTEKFSDYVLLKIHGDEPISGPTLACQ</sequence>
<accession>A0A6V8NBF0</accession>
<dbReference type="SUPFAM" id="SSF55785">
    <property type="entry name" value="PYP-like sensor domain (PAS domain)"/>
    <property type="match status" value="1"/>
</dbReference>
<reference evidence="2" key="1">
    <citation type="submission" date="2020-06" db="EMBL/GenBank/DDBJ databases">
        <title>Draft genomic sequecing of Geomonas sp. Red745.</title>
        <authorList>
            <person name="Itoh H."/>
            <person name="Xu Z.X."/>
            <person name="Ushijima N."/>
            <person name="Masuda Y."/>
            <person name="Shiratori Y."/>
            <person name="Senoo K."/>
        </authorList>
    </citation>
    <scope>NUCLEOTIDE SEQUENCE [LARGE SCALE GENOMIC DNA]</scope>
    <source>
        <strain evidence="2">Red745</strain>
    </source>
</reference>
<comment type="caution">
    <text evidence="1">The sequence shown here is derived from an EMBL/GenBank/DDBJ whole genome shotgun (WGS) entry which is preliminary data.</text>
</comment>
<evidence type="ECO:0008006" key="3">
    <source>
        <dbReference type="Google" id="ProtNLM"/>
    </source>
</evidence>
<evidence type="ECO:0000313" key="2">
    <source>
        <dbReference type="Proteomes" id="UP000587586"/>
    </source>
</evidence>
<organism evidence="1 2">
    <name type="scientific">Geomonas limicola</name>
    <dbReference type="NCBI Taxonomy" id="2740186"/>
    <lineage>
        <taxon>Bacteria</taxon>
        <taxon>Pseudomonadati</taxon>
        <taxon>Thermodesulfobacteriota</taxon>
        <taxon>Desulfuromonadia</taxon>
        <taxon>Geobacterales</taxon>
        <taxon>Geobacteraceae</taxon>
        <taxon>Geomonas</taxon>
    </lineage>
</organism>
<dbReference type="Proteomes" id="UP000587586">
    <property type="component" value="Unassembled WGS sequence"/>
</dbReference>
<dbReference type="EMBL" id="BLXZ01000005">
    <property type="protein sequence ID" value="GFO69127.1"/>
    <property type="molecule type" value="Genomic_DNA"/>
</dbReference>
<evidence type="ECO:0000313" key="1">
    <source>
        <dbReference type="EMBL" id="GFO69127.1"/>
    </source>
</evidence>
<name>A0A6V8NBF0_9BACT</name>
<gene>
    <name evidence="1" type="ORF">GMLC_27060</name>
</gene>
<keyword evidence="2" id="KW-1185">Reference proteome</keyword>
<dbReference type="InterPro" id="IPR035965">
    <property type="entry name" value="PAS-like_dom_sf"/>
</dbReference>
<proteinExistence type="predicted"/>
<protein>
    <recommendedName>
        <fullName evidence="3">PAS domain-containing protein</fullName>
    </recommendedName>
</protein>